<comment type="caution">
    <text evidence="1">The sequence shown here is derived from an EMBL/GenBank/DDBJ whole genome shotgun (WGS) entry which is preliminary data.</text>
</comment>
<proteinExistence type="predicted"/>
<dbReference type="HOGENOM" id="CLU_917806_0_0_10"/>
<protein>
    <recommendedName>
        <fullName evidence="3">DUF4238 domain-containing protein</fullName>
    </recommendedName>
</protein>
<evidence type="ECO:0008006" key="3">
    <source>
        <dbReference type="Google" id="ProtNLM"/>
    </source>
</evidence>
<reference evidence="1 2" key="2">
    <citation type="submission" date="2008-10" db="EMBL/GenBank/DDBJ databases">
        <authorList>
            <person name="Fulton L."/>
            <person name="Clifton S."/>
            <person name="Fulton B."/>
            <person name="Xu J."/>
            <person name="Minx P."/>
            <person name="Pepin K.H."/>
            <person name="Johnson M."/>
            <person name="Bhonagiri V."/>
            <person name="Nash W.E."/>
            <person name="Mardis E.R."/>
            <person name="Wilson R.K."/>
        </authorList>
    </citation>
    <scope>NUCLEOTIDE SEQUENCE [LARGE SCALE GENOMIC DNA]</scope>
    <source>
        <strain evidence="1 2">DSM 18315</strain>
    </source>
</reference>
<name>B7BF21_9BACT</name>
<dbReference type="AlphaFoldDB" id="B7BF21"/>
<accession>B7BF21</accession>
<dbReference type="Proteomes" id="UP000005510">
    <property type="component" value="Unassembled WGS sequence"/>
</dbReference>
<evidence type="ECO:0000313" key="2">
    <source>
        <dbReference type="Proteomes" id="UP000005510"/>
    </source>
</evidence>
<dbReference type="EMBL" id="ABYH01000378">
    <property type="protein sequence ID" value="EEC94983.1"/>
    <property type="molecule type" value="Genomic_DNA"/>
</dbReference>
<gene>
    <name evidence="1" type="ORF">PRABACTJOHN_03650</name>
</gene>
<evidence type="ECO:0000313" key="1">
    <source>
        <dbReference type="EMBL" id="EEC94983.1"/>
    </source>
</evidence>
<dbReference type="InterPro" id="IPR025332">
    <property type="entry name" value="DUF4238"/>
</dbReference>
<reference evidence="1 2" key="1">
    <citation type="submission" date="2008-10" db="EMBL/GenBank/DDBJ databases">
        <title>Draft genome sequence of Parabacteroides johnsonii (DSM 18315).</title>
        <authorList>
            <person name="Sudarsanam P."/>
            <person name="Ley R."/>
            <person name="Guruge J."/>
            <person name="Turnbaugh P.J."/>
            <person name="Mahowald M."/>
            <person name="Liep D."/>
            <person name="Gordon J."/>
        </authorList>
    </citation>
    <scope>NUCLEOTIDE SEQUENCE [LARGE SCALE GENOMIC DNA]</scope>
    <source>
        <strain evidence="1 2">DSM 18315</strain>
    </source>
</reference>
<dbReference type="Pfam" id="PF14022">
    <property type="entry name" value="DUF4238"/>
    <property type="match status" value="1"/>
</dbReference>
<dbReference type="GeneID" id="93406779"/>
<sequence>MEESWRHHYLPQFYIKGFCDENGTITVYNKQYKKFEKKTPKYIFFEANRNTFFDALGNQGDTLEKIYAYLESTISPHLNNAINDTTGKMAVETLRNLIFLAYLTKWRNPLYDESFENLKETFTVDDLGLGLRADGERLDIELEKFFQSDLSQESKRLLLSIQPFRFKDDYEIIFKNSFIIPSSTPCLLGDCPFLEANIDENRVFEDFIFPVSQNQRLVYSNRINKYEFVEYCKNNESAACDFIHLFSTTNNLATFHLAEKYVACSDETYLRTIVDSYDNLIRNQLCNINLLRQVFSILHNYNT</sequence>
<dbReference type="RefSeq" id="WP_008152018.1">
    <property type="nucleotide sequence ID" value="NZ_CP102285.1"/>
</dbReference>
<organism evidence="1 2">
    <name type="scientific">Parabacteroides johnsonii DSM 18315</name>
    <dbReference type="NCBI Taxonomy" id="537006"/>
    <lineage>
        <taxon>Bacteria</taxon>
        <taxon>Pseudomonadati</taxon>
        <taxon>Bacteroidota</taxon>
        <taxon>Bacteroidia</taxon>
        <taxon>Bacteroidales</taxon>
        <taxon>Tannerellaceae</taxon>
        <taxon>Parabacteroides</taxon>
    </lineage>
</organism>